<name>A0ACB7S4W1_HYAAI</name>
<organism evidence="1 2">
    <name type="scientific">Hyalomma asiaticum</name>
    <name type="common">Tick</name>
    <dbReference type="NCBI Taxonomy" id="266040"/>
    <lineage>
        <taxon>Eukaryota</taxon>
        <taxon>Metazoa</taxon>
        <taxon>Ecdysozoa</taxon>
        <taxon>Arthropoda</taxon>
        <taxon>Chelicerata</taxon>
        <taxon>Arachnida</taxon>
        <taxon>Acari</taxon>
        <taxon>Parasitiformes</taxon>
        <taxon>Ixodida</taxon>
        <taxon>Ixodoidea</taxon>
        <taxon>Ixodidae</taxon>
        <taxon>Hyalomminae</taxon>
        <taxon>Hyalomma</taxon>
    </lineage>
</organism>
<reference evidence="1" key="1">
    <citation type="submission" date="2020-05" db="EMBL/GenBank/DDBJ databases">
        <title>Large-scale comparative analyses of tick genomes elucidate their genetic diversity and vector capacities.</title>
        <authorList>
            <person name="Jia N."/>
            <person name="Wang J."/>
            <person name="Shi W."/>
            <person name="Du L."/>
            <person name="Sun Y."/>
            <person name="Zhan W."/>
            <person name="Jiang J."/>
            <person name="Wang Q."/>
            <person name="Zhang B."/>
            <person name="Ji P."/>
            <person name="Sakyi L.B."/>
            <person name="Cui X."/>
            <person name="Yuan T."/>
            <person name="Jiang B."/>
            <person name="Yang W."/>
            <person name="Lam T.T.-Y."/>
            <person name="Chang Q."/>
            <person name="Ding S."/>
            <person name="Wang X."/>
            <person name="Zhu J."/>
            <person name="Ruan X."/>
            <person name="Zhao L."/>
            <person name="Wei J."/>
            <person name="Que T."/>
            <person name="Du C."/>
            <person name="Cheng J."/>
            <person name="Dai P."/>
            <person name="Han X."/>
            <person name="Huang E."/>
            <person name="Gao Y."/>
            <person name="Liu J."/>
            <person name="Shao H."/>
            <person name="Ye R."/>
            <person name="Li L."/>
            <person name="Wei W."/>
            <person name="Wang X."/>
            <person name="Wang C."/>
            <person name="Yang T."/>
            <person name="Huo Q."/>
            <person name="Li W."/>
            <person name="Guo W."/>
            <person name="Chen H."/>
            <person name="Zhou L."/>
            <person name="Ni X."/>
            <person name="Tian J."/>
            <person name="Zhou Y."/>
            <person name="Sheng Y."/>
            <person name="Liu T."/>
            <person name="Pan Y."/>
            <person name="Xia L."/>
            <person name="Li J."/>
            <person name="Zhao F."/>
            <person name="Cao W."/>
        </authorList>
    </citation>
    <scope>NUCLEOTIDE SEQUENCE</scope>
    <source>
        <strain evidence="1">Hyas-2018</strain>
    </source>
</reference>
<gene>
    <name evidence="1" type="ORF">HPB50_005964</name>
</gene>
<proteinExistence type="predicted"/>
<comment type="caution">
    <text evidence="1">The sequence shown here is derived from an EMBL/GenBank/DDBJ whole genome shotgun (WGS) entry which is preliminary data.</text>
</comment>
<protein>
    <submittedName>
        <fullName evidence="1">Uncharacterized protein</fullName>
    </submittedName>
</protein>
<dbReference type="EMBL" id="CM023485">
    <property type="protein sequence ID" value="KAH6929813.1"/>
    <property type="molecule type" value="Genomic_DNA"/>
</dbReference>
<accession>A0ACB7S4W1</accession>
<evidence type="ECO:0000313" key="1">
    <source>
        <dbReference type="EMBL" id="KAH6929813.1"/>
    </source>
</evidence>
<keyword evidence="2" id="KW-1185">Reference proteome</keyword>
<evidence type="ECO:0000313" key="2">
    <source>
        <dbReference type="Proteomes" id="UP000821845"/>
    </source>
</evidence>
<dbReference type="Proteomes" id="UP000821845">
    <property type="component" value="Chromosome 5"/>
</dbReference>
<sequence>MQTTAAHFPRMPAKATTAGFRARSHRCPVVAALVATAAFAAISSACLPLCVGASNENVESRTPVVHTDSGPVAGVRLRGRNGVVVDAYLGIPFAKPPTGERRFLLPEPVVPWKETLQAVRKPKACVQTSFELPGSVNINIEDTSEDCLYLNIWVPRPECKDDARSCDDLLPVFTFVYGGLFVWGSSAVGVYDGLAFAARAQVVYVSFNYRVSLFGFLNASSPEAPGNMGMYDQLEALRWIHRNIKHFGGDPDSITLAGHSAGGMSVSYHIMSELSRGLFKRAALFSGTPQALSYSDHADQHQNFRTLSFHLGCADAKLPVEAQRDEIVRCMRKWDAHKLALETTKALPFKFVTILPGYGDAFLHRNPLDLDIPFNVKEIFLGTTQDDGAYLVYAMLDQLKWLNGNLDGPTVFRVTVKSFFNVDYATSAKYSRLFFDESGDPHEQWEIEKNLSLPLTEGAFDCGTDLYASSALDSNVTLLRYEFTHRPARSMWHKWVTATHMDELPFFLATTDKLTTGAKYEDESTLSKELEFSNDLVDTLASFTKTGHTRAAAWPICLSLKVVGTFGSRSRKSSLLIEATRRVMAPKVGSLFVLAVFVASTAKASAEDVPVIRTTAGDVVGKRLSANGRDVDAYLGIPYGQPPVGERRFMKPQPAAPWSGVLRADTMNPGCVQTDFVVTDNAKIDMSNSVEDCPQVKRVATQTRL</sequence>